<dbReference type="PROSITE" id="PS50110">
    <property type="entry name" value="RESPONSE_REGULATORY"/>
    <property type="match status" value="1"/>
</dbReference>
<keyword evidence="4" id="KW-0238">DNA-binding</keyword>
<evidence type="ECO:0000313" key="4">
    <source>
        <dbReference type="EMBL" id="PZP45838.1"/>
    </source>
</evidence>
<dbReference type="PROSITE" id="PS50930">
    <property type="entry name" value="HTH_LYTTR"/>
    <property type="match status" value="1"/>
</dbReference>
<dbReference type="PANTHER" id="PTHR37299">
    <property type="entry name" value="TRANSCRIPTIONAL REGULATOR-RELATED"/>
    <property type="match status" value="1"/>
</dbReference>
<dbReference type="Gene3D" id="2.40.50.1020">
    <property type="entry name" value="LytTr DNA-binding domain"/>
    <property type="match status" value="1"/>
</dbReference>
<reference evidence="4 5" key="1">
    <citation type="submission" date="2017-11" db="EMBL/GenBank/DDBJ databases">
        <title>Infants hospitalized years apart are colonized by the same room-sourced microbial strains.</title>
        <authorList>
            <person name="Brooks B."/>
            <person name="Olm M.R."/>
            <person name="Firek B.A."/>
            <person name="Baker R."/>
            <person name="Thomas B.C."/>
            <person name="Morowitz M.J."/>
            <person name="Banfield J.F."/>
        </authorList>
    </citation>
    <scope>NUCLEOTIDE SEQUENCE [LARGE SCALE GENOMIC DNA]</scope>
    <source>
        <strain evidence="4">S2_009_000_R2_76</strain>
    </source>
</reference>
<feature type="domain" description="HTH LytTR-type" evidence="3">
    <location>
        <begin position="141"/>
        <end position="236"/>
    </location>
</feature>
<dbReference type="GO" id="GO:0003677">
    <property type="term" value="F:DNA binding"/>
    <property type="evidence" value="ECO:0007669"/>
    <property type="project" value="UniProtKB-KW"/>
</dbReference>
<dbReference type="Pfam" id="PF04397">
    <property type="entry name" value="LytTR"/>
    <property type="match status" value="1"/>
</dbReference>
<gene>
    <name evidence="4" type="ORF">DI598_12815</name>
</gene>
<dbReference type="SMART" id="SM00850">
    <property type="entry name" value="LytTR"/>
    <property type="match status" value="1"/>
</dbReference>
<protein>
    <submittedName>
        <fullName evidence="4">DNA-binding response regulator</fullName>
    </submittedName>
</protein>
<accession>A0A2W5ERA9</accession>
<dbReference type="InterPro" id="IPR007492">
    <property type="entry name" value="LytTR_DNA-bd_dom"/>
</dbReference>
<dbReference type="PANTHER" id="PTHR37299:SF1">
    <property type="entry name" value="STAGE 0 SPORULATION PROTEIN A HOMOLOG"/>
    <property type="match status" value="1"/>
</dbReference>
<name>A0A2W5ERA9_9SPHI</name>
<dbReference type="SMART" id="SM00448">
    <property type="entry name" value="REC"/>
    <property type="match status" value="1"/>
</dbReference>
<dbReference type="SUPFAM" id="SSF52172">
    <property type="entry name" value="CheY-like"/>
    <property type="match status" value="1"/>
</dbReference>
<dbReference type="Pfam" id="PF00072">
    <property type="entry name" value="Response_reg"/>
    <property type="match status" value="1"/>
</dbReference>
<dbReference type="InterPro" id="IPR001789">
    <property type="entry name" value="Sig_transdc_resp-reg_receiver"/>
</dbReference>
<dbReference type="GO" id="GO:0000156">
    <property type="term" value="F:phosphorelay response regulator activity"/>
    <property type="evidence" value="ECO:0007669"/>
    <property type="project" value="InterPro"/>
</dbReference>
<proteinExistence type="predicted"/>
<evidence type="ECO:0000256" key="1">
    <source>
        <dbReference type="PROSITE-ProRule" id="PRU00169"/>
    </source>
</evidence>
<dbReference type="InterPro" id="IPR011006">
    <property type="entry name" value="CheY-like_superfamily"/>
</dbReference>
<feature type="domain" description="Response regulatory" evidence="2">
    <location>
        <begin position="3"/>
        <end position="114"/>
    </location>
</feature>
<comment type="caution">
    <text evidence="4">The sequence shown here is derived from an EMBL/GenBank/DDBJ whole genome shotgun (WGS) entry which is preliminary data.</text>
</comment>
<dbReference type="Proteomes" id="UP000249645">
    <property type="component" value="Unassembled WGS sequence"/>
</dbReference>
<evidence type="ECO:0000313" key="5">
    <source>
        <dbReference type="Proteomes" id="UP000249645"/>
    </source>
</evidence>
<organism evidence="4 5">
    <name type="scientific">Pseudopedobacter saltans</name>
    <dbReference type="NCBI Taxonomy" id="151895"/>
    <lineage>
        <taxon>Bacteria</taxon>
        <taxon>Pseudomonadati</taxon>
        <taxon>Bacteroidota</taxon>
        <taxon>Sphingobacteriia</taxon>
        <taxon>Sphingobacteriales</taxon>
        <taxon>Sphingobacteriaceae</taxon>
        <taxon>Pseudopedobacter</taxon>
    </lineage>
</organism>
<evidence type="ECO:0000259" key="2">
    <source>
        <dbReference type="PROSITE" id="PS50110"/>
    </source>
</evidence>
<dbReference type="AlphaFoldDB" id="A0A2W5ERA9"/>
<sequence length="239" mass="27660">MINAIIIDDEKAAIDVIEFYLKQTLFIHHVGSFTNPLNALQKVAEEKIDLIFLDIQMPEISGMDFIKAINGKSKVILTTAYSEFAVEGFELDVLDYLLKPISLPRFLKATQRAVNIIQPMQNSLSETSIDDDFILVKTEQKGKLLKIMLNEIDYIEGMKNYVSIVHQHQKTLALLNLKDLETRLPSKYFMRIHKSYIVSLAAIRMIEQDEVFLKDYKENIYVGESYKKQLMETFKNKMI</sequence>
<evidence type="ECO:0000259" key="3">
    <source>
        <dbReference type="PROSITE" id="PS50930"/>
    </source>
</evidence>
<dbReference type="Gene3D" id="3.40.50.2300">
    <property type="match status" value="1"/>
</dbReference>
<dbReference type="InterPro" id="IPR046947">
    <property type="entry name" value="LytR-like"/>
</dbReference>
<feature type="modified residue" description="4-aspartylphosphate" evidence="1">
    <location>
        <position position="54"/>
    </location>
</feature>
<dbReference type="EMBL" id="QFOI01000248">
    <property type="protein sequence ID" value="PZP45838.1"/>
    <property type="molecule type" value="Genomic_DNA"/>
</dbReference>
<keyword evidence="1" id="KW-0597">Phosphoprotein</keyword>